<feature type="compositionally biased region" description="Low complexity" evidence="1">
    <location>
        <begin position="94"/>
        <end position="103"/>
    </location>
</feature>
<organism evidence="2 3">
    <name type="scientific">Ophiocordyceps sinensis</name>
    <dbReference type="NCBI Taxonomy" id="72228"/>
    <lineage>
        <taxon>Eukaryota</taxon>
        <taxon>Fungi</taxon>
        <taxon>Dikarya</taxon>
        <taxon>Ascomycota</taxon>
        <taxon>Pezizomycotina</taxon>
        <taxon>Sordariomycetes</taxon>
        <taxon>Hypocreomycetidae</taxon>
        <taxon>Hypocreales</taxon>
        <taxon>Ophiocordycipitaceae</taxon>
        <taxon>Ophiocordyceps</taxon>
    </lineage>
</organism>
<keyword evidence="3" id="KW-1185">Reference proteome</keyword>
<dbReference type="EMBL" id="JAAVMX010000005">
    <property type="protein sequence ID" value="KAF4508274.1"/>
    <property type="molecule type" value="Genomic_DNA"/>
</dbReference>
<sequence>MATTTGTPKDLALAICFFRLTHPARRISTFSCLYTASSGAPGAIRGPPPWTLSARTVATTTTTSGARPDVRHLMLKKRSPPMVKSKPASVTTKPADSPWSSSGSVPASFRASLSAMMELWPMLMLANGPAWTNTGVPSRVCIRLGLMASFISAVSAPPAPRSSQVTGFPLRDVATTIRPRRSLMSARLVLRARIAMHSLATEMSKPVSRLWPFSVGAVPTVTPRRWRSLTSRTRLHVMVSGSMSNLANRWTSSSVSSSGVVLSIPSFFRRRNMTGANSRTPLLTGIKRLYRGPSFCVFSWNMRVSKAAARRLLAAVMA</sequence>
<comment type="caution">
    <text evidence="2">The sequence shown here is derived from an EMBL/GenBank/DDBJ whole genome shotgun (WGS) entry which is preliminary data.</text>
</comment>
<accession>A0A8H4PPX1</accession>
<name>A0A8H4PPX1_9HYPO</name>
<protein>
    <submittedName>
        <fullName evidence="2">Uncharacterized protein</fullName>
    </submittedName>
</protein>
<evidence type="ECO:0000313" key="3">
    <source>
        <dbReference type="Proteomes" id="UP000557566"/>
    </source>
</evidence>
<gene>
    <name evidence="2" type="ORF">G6O67_004679</name>
</gene>
<dbReference type="Proteomes" id="UP000557566">
    <property type="component" value="Unassembled WGS sequence"/>
</dbReference>
<dbReference type="OrthoDB" id="5126881at2759"/>
<reference evidence="2 3" key="1">
    <citation type="journal article" date="2020" name="Genome Biol. Evol.">
        <title>A new high-quality draft genome assembly of the Chinese cordyceps Ophiocordyceps sinensis.</title>
        <authorList>
            <person name="Shu R."/>
            <person name="Zhang J."/>
            <person name="Meng Q."/>
            <person name="Zhang H."/>
            <person name="Zhou G."/>
            <person name="Li M."/>
            <person name="Wu P."/>
            <person name="Zhao Y."/>
            <person name="Chen C."/>
            <person name="Qin Q."/>
        </authorList>
    </citation>
    <scope>NUCLEOTIDE SEQUENCE [LARGE SCALE GENOMIC DNA]</scope>
    <source>
        <strain evidence="2 3">IOZ07</strain>
    </source>
</reference>
<dbReference type="AlphaFoldDB" id="A0A8H4PPX1"/>
<evidence type="ECO:0000313" key="2">
    <source>
        <dbReference type="EMBL" id="KAF4508274.1"/>
    </source>
</evidence>
<evidence type="ECO:0000256" key="1">
    <source>
        <dbReference type="SAM" id="MobiDB-lite"/>
    </source>
</evidence>
<feature type="region of interest" description="Disordered" evidence="1">
    <location>
        <begin position="79"/>
        <end position="103"/>
    </location>
</feature>
<proteinExistence type="predicted"/>